<proteinExistence type="predicted"/>
<evidence type="ECO:0000313" key="2">
    <source>
        <dbReference type="EMBL" id="JAB64008.1"/>
    </source>
</evidence>
<dbReference type="InterPro" id="IPR004245">
    <property type="entry name" value="DUF229"/>
</dbReference>
<protein>
    <submittedName>
        <fullName evidence="2">Uncharacterized protein</fullName>
    </submittedName>
</protein>
<feature type="transmembrane region" description="Helical" evidence="1">
    <location>
        <begin position="20"/>
        <end position="38"/>
    </location>
</feature>
<keyword evidence="1" id="KW-0812">Transmembrane</keyword>
<reference evidence="2" key="1">
    <citation type="submission" date="2013-07" db="EMBL/GenBank/DDBJ databases">
        <title>Midgut Transcriptome Profiling of Anoplphora glabripennis, a Lignocellulose Degrading, Wood-Boring Cerambycid.</title>
        <authorList>
            <person name="Scully E.D."/>
            <person name="Hoover K."/>
            <person name="Carlson J.E."/>
            <person name="Tien M."/>
            <person name="Geib S.M."/>
        </authorList>
    </citation>
    <scope>NUCLEOTIDE SEQUENCE</scope>
</reference>
<dbReference type="PANTHER" id="PTHR10974:SF9">
    <property type="entry name" value="DUF229 DOMAIN CONTAINING PROTEIN-RELATED"/>
    <property type="match status" value="1"/>
</dbReference>
<dbReference type="CDD" id="cd16021">
    <property type="entry name" value="ALP_like"/>
    <property type="match status" value="1"/>
</dbReference>
<dbReference type="Gene3D" id="3.40.720.10">
    <property type="entry name" value="Alkaline Phosphatase, subunit A"/>
    <property type="match status" value="1"/>
</dbReference>
<keyword evidence="1" id="KW-1133">Transmembrane helix</keyword>
<dbReference type="PANTHER" id="PTHR10974">
    <property type="entry name" value="FI08016P-RELATED"/>
    <property type="match status" value="1"/>
</dbReference>
<dbReference type="InterPro" id="IPR017850">
    <property type="entry name" value="Alkaline_phosphatase_core_sf"/>
</dbReference>
<dbReference type="SUPFAM" id="SSF53649">
    <property type="entry name" value="Alkaline phosphatase-like"/>
    <property type="match status" value="1"/>
</dbReference>
<keyword evidence="1" id="KW-0472">Membrane</keyword>
<sequence length="643" mass="74675">MYTSIYRIWRRRCSVSRRLLKITILLMFLSWGLIWIIIYCTNYKLGSIANLSQFLGKKFEPIYLVNSTKCQIRNLNAFNEDAMKFYQPENYEPCSEAPLLTYVTNVDNIVTLHVDDGAVTTYASRGVICCYSNVTRKNSMDETDNTVTMTECKMFESSVAIYHDTIYVRCFSREEADIVYENIHATYFANWNIKRKLAKPAPNKQISVLLVGIDSLSRLNFIRALPNTYKYVEKNGWVSLKGYNKVDDNIFPNLITILTGYNSSDINEICNPEELETFDLCPLLWNDYKELGYVTSYAEDECSMSTFNYKNKGFKYPPTDFYFRPYMLASEKLRTRKRQGLTYCSGPETSGERIMNLTKDFGITFKDHPHFGLFWMNTFSHNQLNAVTGMDNKIKDFLEELSKEQVLEHSVVIFFSAHGVRFGGIRLTETGWFEERLPFIYASFPSWFKKKFPNEYKNFKINSARLTSPYDLHMTLQHFLVLSGHDYTIIQSPSCPSCKSLLEEIDVERSCEEAGIQQHWCTCSKYTHVELDKDVQNKVTAYVLNEIYKIIESHDEGWMCARYLVNNVTTSVSRGFSRTSDTYLLLKFRTMPEAVFETTINFKGDISDLNFSISGSISRLDRYFSSSNCVTNTELKKYCYCVQ</sequence>
<evidence type="ECO:0000256" key="1">
    <source>
        <dbReference type="SAM" id="Phobius"/>
    </source>
</evidence>
<accession>V5GUV4</accession>
<dbReference type="GO" id="GO:0005615">
    <property type="term" value="C:extracellular space"/>
    <property type="evidence" value="ECO:0007669"/>
    <property type="project" value="TreeGrafter"/>
</dbReference>
<name>V5GUV4_ANOGL</name>
<dbReference type="FunFam" id="3.40.720.10:FF:000017">
    <property type="entry name" value="Predicted protein"/>
    <property type="match status" value="1"/>
</dbReference>
<organism evidence="2">
    <name type="scientific">Anoplophora glabripennis</name>
    <name type="common">Asian longhorn beetle</name>
    <name type="synonym">Anoplophora nobilis</name>
    <dbReference type="NCBI Taxonomy" id="217634"/>
    <lineage>
        <taxon>Eukaryota</taxon>
        <taxon>Metazoa</taxon>
        <taxon>Ecdysozoa</taxon>
        <taxon>Arthropoda</taxon>
        <taxon>Hexapoda</taxon>
        <taxon>Insecta</taxon>
        <taxon>Pterygota</taxon>
        <taxon>Neoptera</taxon>
        <taxon>Endopterygota</taxon>
        <taxon>Coleoptera</taxon>
        <taxon>Polyphaga</taxon>
        <taxon>Cucujiformia</taxon>
        <taxon>Chrysomeloidea</taxon>
        <taxon>Cerambycidae</taxon>
        <taxon>Lamiinae</taxon>
        <taxon>Lamiini</taxon>
        <taxon>Anoplophora</taxon>
    </lineage>
</organism>
<dbReference type="AlphaFoldDB" id="V5GUV4"/>
<dbReference type="Pfam" id="PF02995">
    <property type="entry name" value="DUF229"/>
    <property type="match status" value="1"/>
</dbReference>
<dbReference type="EMBL" id="GALX01004458">
    <property type="protein sequence ID" value="JAB64008.1"/>
    <property type="molecule type" value="Transcribed_RNA"/>
</dbReference>